<reference evidence="9" key="1">
    <citation type="submission" date="2020-08" db="EMBL/GenBank/DDBJ databases">
        <title>Ramlibacter sp. USB13 16S ribosomal RNA gene genome sequencing and assembly.</title>
        <authorList>
            <person name="Kang M."/>
        </authorList>
    </citation>
    <scope>NUCLEOTIDE SEQUENCE</scope>
    <source>
        <strain evidence="9">USB13</strain>
    </source>
</reference>
<evidence type="ECO:0000313" key="9">
    <source>
        <dbReference type="EMBL" id="MBC5784167.1"/>
    </source>
</evidence>
<dbReference type="Gene3D" id="3.40.50.720">
    <property type="entry name" value="NAD(P)-binding Rossmann-like Domain"/>
    <property type="match status" value="1"/>
</dbReference>
<feature type="domain" description="RCK N-terminal" evidence="8">
    <location>
        <begin position="424"/>
        <end position="541"/>
    </location>
</feature>
<dbReference type="Pfam" id="PF00999">
    <property type="entry name" value="Na_H_Exchanger"/>
    <property type="match status" value="1"/>
</dbReference>
<feature type="transmembrane region" description="Helical" evidence="7">
    <location>
        <begin position="91"/>
        <end position="112"/>
    </location>
</feature>
<feature type="transmembrane region" description="Helical" evidence="7">
    <location>
        <begin position="149"/>
        <end position="172"/>
    </location>
</feature>
<dbReference type="SUPFAM" id="SSF51735">
    <property type="entry name" value="NAD(P)-binding Rossmann-fold domains"/>
    <property type="match status" value="1"/>
</dbReference>
<protein>
    <submittedName>
        <fullName evidence="9">Kef family K(+) transporter</fullName>
    </submittedName>
</protein>
<dbReference type="RefSeq" id="WP_187076922.1">
    <property type="nucleotide sequence ID" value="NZ_JACORT010000006.1"/>
</dbReference>
<comment type="similarity">
    <text evidence="2">Belongs to the monovalent cation:proton antiporter 2 (CPA2) transporter (TC 2.A.37) family.</text>
</comment>
<dbReference type="NCBIfam" id="NF007950">
    <property type="entry name" value="PRK10669.1"/>
    <property type="match status" value="1"/>
</dbReference>
<evidence type="ECO:0000256" key="3">
    <source>
        <dbReference type="ARBA" id="ARBA00022448"/>
    </source>
</evidence>
<dbReference type="PANTHER" id="PTHR42751">
    <property type="entry name" value="SODIUM/HYDROGEN EXCHANGER FAMILY/TRKA DOMAIN PROTEIN"/>
    <property type="match status" value="1"/>
</dbReference>
<dbReference type="Gene3D" id="1.20.1530.20">
    <property type="match status" value="1"/>
</dbReference>
<evidence type="ECO:0000256" key="6">
    <source>
        <dbReference type="ARBA" id="ARBA00023136"/>
    </source>
</evidence>
<feature type="transmembrane region" description="Helical" evidence="7">
    <location>
        <begin position="6"/>
        <end position="26"/>
    </location>
</feature>
<dbReference type="AlphaFoldDB" id="A0A923SFP9"/>
<feature type="transmembrane region" description="Helical" evidence="7">
    <location>
        <begin position="368"/>
        <end position="387"/>
    </location>
</feature>
<dbReference type="PROSITE" id="PS51201">
    <property type="entry name" value="RCK_N"/>
    <property type="match status" value="1"/>
</dbReference>
<comment type="subcellular location">
    <subcellularLocation>
        <location evidence="1">Membrane</location>
        <topology evidence="1">Multi-pass membrane protein</topology>
    </subcellularLocation>
</comment>
<keyword evidence="4 7" id="KW-0812">Transmembrane</keyword>
<dbReference type="EMBL" id="JACORT010000006">
    <property type="protein sequence ID" value="MBC5784167.1"/>
    <property type="molecule type" value="Genomic_DNA"/>
</dbReference>
<dbReference type="Proteomes" id="UP000608513">
    <property type="component" value="Unassembled WGS sequence"/>
</dbReference>
<dbReference type="InterPro" id="IPR038770">
    <property type="entry name" value="Na+/solute_symporter_sf"/>
</dbReference>
<evidence type="ECO:0000259" key="8">
    <source>
        <dbReference type="PROSITE" id="PS51201"/>
    </source>
</evidence>
<proteinExistence type="inferred from homology"/>
<gene>
    <name evidence="9" type="ORF">H8N03_14535</name>
</gene>
<accession>A0A923SFP9</accession>
<feature type="transmembrane region" description="Helical" evidence="7">
    <location>
        <begin position="118"/>
        <end position="137"/>
    </location>
</feature>
<feature type="transmembrane region" description="Helical" evidence="7">
    <location>
        <begin position="184"/>
        <end position="206"/>
    </location>
</feature>
<dbReference type="InterPro" id="IPR036291">
    <property type="entry name" value="NAD(P)-bd_dom_sf"/>
</dbReference>
<feature type="transmembrane region" description="Helical" evidence="7">
    <location>
        <begin position="341"/>
        <end position="361"/>
    </location>
</feature>
<dbReference type="InterPro" id="IPR003148">
    <property type="entry name" value="RCK_N"/>
</dbReference>
<keyword evidence="3" id="KW-0813">Transport</keyword>
<sequence length="560" mass="59671">MEHNIPLITTIAGGLGLALVLGFVAARLRLPALVGYLLAGVVIGPFTPGFVADTHIASQLAEIGVMLLMFGVGLHFSFADLLAVRRIAVPGAIVQILAATAMGAGVAMLWGWSFAGALVFGIALSVASTVVLLRALESLGILDTFNGRVAVGWLVVEDLAMVLVLVLLPPLAGVLTGGAADAQAIWRSVGRTLLSVGLFVALMLIVGRRLFPWVLWQVQKVGSRELFTLCVVAAAVSIAYGATMVFGVSFALGAFFAGMVLRESQFSHRAAEETLPLRDAFAVLFFVSVGMLFDPRILVDQPLRVVAVVGVIVFGKSIAAAVLVLLLRYPLHTALTVSASLAQIGEFSFILGSLGMALGLLPQEGASLIVAGALISIAINPLVFKAMRPFQAWLLARSQLARQLEARDDPLAELPMTTDPKYLSRQVVLVGYGRVGRKVAESLKAAGLPYVVAEENREIVEQLRAQGVPAVSGDASRPEVLVQAHIARARLLVIAIPDTIGVRQMAGYARQLNPQVEIVVRSHNEEEARRLEQELSGRVFVGEHELALAMSHYVLERCKA</sequence>
<comment type="caution">
    <text evidence="9">The sequence shown here is derived from an EMBL/GenBank/DDBJ whole genome shotgun (WGS) entry which is preliminary data.</text>
</comment>
<dbReference type="GO" id="GO:0016020">
    <property type="term" value="C:membrane"/>
    <property type="evidence" value="ECO:0007669"/>
    <property type="project" value="UniProtKB-SubCell"/>
</dbReference>
<dbReference type="GO" id="GO:1902600">
    <property type="term" value="P:proton transmembrane transport"/>
    <property type="evidence" value="ECO:0007669"/>
    <property type="project" value="InterPro"/>
</dbReference>
<dbReference type="PANTHER" id="PTHR42751:SF1">
    <property type="entry name" value="CATION_PROTON ANTIPORTER YBAL-RELATED"/>
    <property type="match status" value="1"/>
</dbReference>
<dbReference type="GO" id="GO:0006813">
    <property type="term" value="P:potassium ion transport"/>
    <property type="evidence" value="ECO:0007669"/>
    <property type="project" value="InterPro"/>
</dbReference>
<evidence type="ECO:0000313" key="10">
    <source>
        <dbReference type="Proteomes" id="UP000608513"/>
    </source>
</evidence>
<dbReference type="InterPro" id="IPR006153">
    <property type="entry name" value="Cation/H_exchanger_TM"/>
</dbReference>
<name>A0A923SFP9_9BURK</name>
<evidence type="ECO:0000256" key="1">
    <source>
        <dbReference type="ARBA" id="ARBA00004141"/>
    </source>
</evidence>
<feature type="transmembrane region" description="Helical" evidence="7">
    <location>
        <begin position="305"/>
        <end position="329"/>
    </location>
</feature>
<keyword evidence="10" id="KW-1185">Reference proteome</keyword>
<evidence type="ECO:0000256" key="5">
    <source>
        <dbReference type="ARBA" id="ARBA00022989"/>
    </source>
</evidence>
<evidence type="ECO:0000256" key="4">
    <source>
        <dbReference type="ARBA" id="ARBA00022692"/>
    </source>
</evidence>
<organism evidence="9 10">
    <name type="scientific">Ramlibacter cellulosilyticus</name>
    <dbReference type="NCBI Taxonomy" id="2764187"/>
    <lineage>
        <taxon>Bacteria</taxon>
        <taxon>Pseudomonadati</taxon>
        <taxon>Pseudomonadota</taxon>
        <taxon>Betaproteobacteria</taxon>
        <taxon>Burkholderiales</taxon>
        <taxon>Comamonadaceae</taxon>
        <taxon>Ramlibacter</taxon>
    </lineage>
</organism>
<evidence type="ECO:0000256" key="2">
    <source>
        <dbReference type="ARBA" id="ARBA00005551"/>
    </source>
</evidence>
<feature type="transmembrane region" description="Helical" evidence="7">
    <location>
        <begin position="33"/>
        <end position="51"/>
    </location>
</feature>
<feature type="transmembrane region" description="Helical" evidence="7">
    <location>
        <begin position="226"/>
        <end position="255"/>
    </location>
</feature>
<feature type="transmembrane region" description="Helical" evidence="7">
    <location>
        <begin position="63"/>
        <end position="84"/>
    </location>
</feature>
<keyword evidence="6 7" id="KW-0472">Membrane</keyword>
<evidence type="ECO:0000256" key="7">
    <source>
        <dbReference type="SAM" id="Phobius"/>
    </source>
</evidence>
<dbReference type="Pfam" id="PF02254">
    <property type="entry name" value="TrkA_N"/>
    <property type="match status" value="1"/>
</dbReference>
<keyword evidence="5 7" id="KW-1133">Transmembrane helix</keyword>
<dbReference type="GO" id="GO:0015297">
    <property type="term" value="F:antiporter activity"/>
    <property type="evidence" value="ECO:0007669"/>
    <property type="project" value="InterPro"/>
</dbReference>